<feature type="transmembrane region" description="Helical" evidence="2">
    <location>
        <begin position="584"/>
        <end position="610"/>
    </location>
</feature>
<feature type="transmembrane region" description="Helical" evidence="2">
    <location>
        <begin position="119"/>
        <end position="141"/>
    </location>
</feature>
<feature type="transmembrane region" description="Helical" evidence="2">
    <location>
        <begin position="201"/>
        <end position="222"/>
    </location>
</feature>
<evidence type="ECO:0000256" key="1">
    <source>
        <dbReference type="SAM" id="MobiDB-lite"/>
    </source>
</evidence>
<keyword evidence="2" id="KW-0812">Transmembrane</keyword>
<organism evidence="3 4">
    <name type="scientific">Clathrospora elynae</name>
    <dbReference type="NCBI Taxonomy" id="706981"/>
    <lineage>
        <taxon>Eukaryota</taxon>
        <taxon>Fungi</taxon>
        <taxon>Dikarya</taxon>
        <taxon>Ascomycota</taxon>
        <taxon>Pezizomycotina</taxon>
        <taxon>Dothideomycetes</taxon>
        <taxon>Pleosporomycetidae</taxon>
        <taxon>Pleosporales</taxon>
        <taxon>Diademaceae</taxon>
        <taxon>Clathrospora</taxon>
    </lineage>
</organism>
<evidence type="ECO:0000256" key="2">
    <source>
        <dbReference type="SAM" id="Phobius"/>
    </source>
</evidence>
<dbReference type="Proteomes" id="UP000800038">
    <property type="component" value="Unassembled WGS sequence"/>
</dbReference>
<accession>A0A6A5SK52</accession>
<proteinExistence type="predicted"/>
<keyword evidence="2" id="KW-1133">Transmembrane helix</keyword>
<sequence>MARHDPEDKGTENLIATQEISNENPSATPSIANRWQGNPFKTQNRSIIFVCCLVLLPMIGFTVVIIWMIWAHKIEPSACPYPELCMSPEQLNQTHLGSGDYIVDFPAARLVFIASWSSTLSTAFIGCIMAIYGYIAASQLLRLSDADWHEQPHPSPYQVTLLIRILNADLLVLWDLGFAGIKDALWDRTRSDKKKSRMPGLLWSTMVVFLFSILCSFSIQLADTYLHIATKAIDLTQAQPAIAASYPYSRGLTGWCLDRPKTSQGYGNNINFWSCAIDVAVDHQPTVWNTQAMNAMEMKVSLRDDYLDWQGEDGTHMSILGPRTVAKDTDYLASSFGVSTQCRAIVNTTCDVSNSTEKYSGYDIQDFNCTKERSGIDAAGSILPFTGQMHFMDYHRFLKEPSPFNSEFNVVSNESIAAAAALSTEDGQTVFRNPWNSLSFPELALRTETEGFMYHNKTRPYLWKALDREVVNMLLHCNSSVWDVNYRVVNRAVTVLNRVLSNSSTTGVSSMTMSPYYKFGYRWTINAHAEATLYPDHPDAYIESFSKTLSEKFLTPFAGVSEPRPAIHVQTRALQVVTRVPKTAIWTLCATNMLFALFAFVMAIFALMAASVDVHQVQTRLSISGLAAQLFEQTQANHQVARTAQLFGKNTEEKPGEIKAVRIQRTETGGTLFMLRGT</sequence>
<feature type="transmembrane region" description="Helical" evidence="2">
    <location>
        <begin position="47"/>
        <end position="70"/>
    </location>
</feature>
<feature type="compositionally biased region" description="Basic and acidic residues" evidence="1">
    <location>
        <begin position="1"/>
        <end position="11"/>
    </location>
</feature>
<name>A0A6A5SK52_9PLEO</name>
<reference evidence="3" key="1">
    <citation type="journal article" date="2020" name="Stud. Mycol.">
        <title>101 Dothideomycetes genomes: a test case for predicting lifestyles and emergence of pathogens.</title>
        <authorList>
            <person name="Haridas S."/>
            <person name="Albert R."/>
            <person name="Binder M."/>
            <person name="Bloem J."/>
            <person name="Labutti K."/>
            <person name="Salamov A."/>
            <person name="Andreopoulos B."/>
            <person name="Baker S."/>
            <person name="Barry K."/>
            <person name="Bills G."/>
            <person name="Bluhm B."/>
            <person name="Cannon C."/>
            <person name="Castanera R."/>
            <person name="Culley D."/>
            <person name="Daum C."/>
            <person name="Ezra D."/>
            <person name="Gonzalez J."/>
            <person name="Henrissat B."/>
            <person name="Kuo A."/>
            <person name="Liang C."/>
            <person name="Lipzen A."/>
            <person name="Lutzoni F."/>
            <person name="Magnuson J."/>
            <person name="Mondo S."/>
            <person name="Nolan M."/>
            <person name="Ohm R."/>
            <person name="Pangilinan J."/>
            <person name="Park H.-J."/>
            <person name="Ramirez L."/>
            <person name="Alfaro M."/>
            <person name="Sun H."/>
            <person name="Tritt A."/>
            <person name="Yoshinaga Y."/>
            <person name="Zwiers L.-H."/>
            <person name="Turgeon B."/>
            <person name="Goodwin S."/>
            <person name="Spatafora J."/>
            <person name="Crous P."/>
            <person name="Grigoriev I."/>
        </authorList>
    </citation>
    <scope>NUCLEOTIDE SEQUENCE</scope>
    <source>
        <strain evidence="3">CBS 161.51</strain>
    </source>
</reference>
<dbReference type="AlphaFoldDB" id="A0A6A5SK52"/>
<feature type="compositionally biased region" description="Polar residues" evidence="1">
    <location>
        <begin position="14"/>
        <end position="31"/>
    </location>
</feature>
<feature type="region of interest" description="Disordered" evidence="1">
    <location>
        <begin position="1"/>
        <end position="31"/>
    </location>
</feature>
<keyword evidence="4" id="KW-1185">Reference proteome</keyword>
<evidence type="ECO:0000313" key="3">
    <source>
        <dbReference type="EMBL" id="KAF1939998.1"/>
    </source>
</evidence>
<dbReference type="OrthoDB" id="3344043at2759"/>
<protein>
    <submittedName>
        <fullName evidence="3">Uncharacterized protein</fullName>
    </submittedName>
</protein>
<dbReference type="EMBL" id="ML976070">
    <property type="protein sequence ID" value="KAF1939998.1"/>
    <property type="molecule type" value="Genomic_DNA"/>
</dbReference>
<gene>
    <name evidence="3" type="ORF">EJ02DRAFT_495830</name>
</gene>
<keyword evidence="2" id="KW-0472">Membrane</keyword>
<evidence type="ECO:0000313" key="4">
    <source>
        <dbReference type="Proteomes" id="UP000800038"/>
    </source>
</evidence>